<dbReference type="PANTHER" id="PTHR47481:SF39">
    <property type="entry name" value="TRANSCRIPTION FACTOR INTERACTOR AND REGULATOR CCHC(ZN) FAMILY"/>
    <property type="match status" value="1"/>
</dbReference>
<feature type="compositionally biased region" description="Polar residues" evidence="1">
    <location>
        <begin position="413"/>
        <end position="422"/>
    </location>
</feature>
<feature type="compositionally biased region" description="Low complexity" evidence="1">
    <location>
        <begin position="398"/>
        <end position="412"/>
    </location>
</feature>
<reference evidence="3" key="1">
    <citation type="journal article" date="2019" name="Sci. Rep.">
        <title>Draft genome of Tanacetum cinerariifolium, the natural source of mosquito coil.</title>
        <authorList>
            <person name="Yamashiro T."/>
            <person name="Shiraishi A."/>
            <person name="Satake H."/>
            <person name="Nakayama K."/>
        </authorList>
    </citation>
    <scope>NUCLEOTIDE SEQUENCE</scope>
</reference>
<evidence type="ECO:0000256" key="1">
    <source>
        <dbReference type="SAM" id="MobiDB-lite"/>
    </source>
</evidence>
<accession>A0A6L2KL32</accession>
<feature type="compositionally biased region" description="Low complexity" evidence="1">
    <location>
        <begin position="187"/>
        <end position="211"/>
    </location>
</feature>
<evidence type="ECO:0000256" key="2">
    <source>
        <dbReference type="SAM" id="Phobius"/>
    </source>
</evidence>
<feature type="region of interest" description="Disordered" evidence="1">
    <location>
        <begin position="178"/>
        <end position="218"/>
    </location>
</feature>
<dbReference type="EMBL" id="BKCJ010002565">
    <property type="protein sequence ID" value="GEU49447.1"/>
    <property type="molecule type" value="Genomic_DNA"/>
</dbReference>
<feature type="compositionally biased region" description="Pro residues" evidence="1">
    <location>
        <begin position="433"/>
        <end position="444"/>
    </location>
</feature>
<name>A0A6L2KL32_TANCI</name>
<dbReference type="AlphaFoldDB" id="A0A6L2KL32"/>
<dbReference type="GO" id="GO:0003676">
    <property type="term" value="F:nucleic acid binding"/>
    <property type="evidence" value="ECO:0007669"/>
    <property type="project" value="InterPro"/>
</dbReference>
<dbReference type="InterPro" id="IPR036397">
    <property type="entry name" value="RNaseH_sf"/>
</dbReference>
<comment type="caution">
    <text evidence="3">The sequence shown here is derived from an EMBL/GenBank/DDBJ whole genome shotgun (WGS) entry which is preliminary data.</text>
</comment>
<evidence type="ECO:0000313" key="3">
    <source>
        <dbReference type="EMBL" id="GEU49447.1"/>
    </source>
</evidence>
<organism evidence="3">
    <name type="scientific">Tanacetum cinerariifolium</name>
    <name type="common">Dalmatian daisy</name>
    <name type="synonym">Chrysanthemum cinerariifolium</name>
    <dbReference type="NCBI Taxonomy" id="118510"/>
    <lineage>
        <taxon>Eukaryota</taxon>
        <taxon>Viridiplantae</taxon>
        <taxon>Streptophyta</taxon>
        <taxon>Embryophyta</taxon>
        <taxon>Tracheophyta</taxon>
        <taxon>Spermatophyta</taxon>
        <taxon>Magnoliopsida</taxon>
        <taxon>eudicotyledons</taxon>
        <taxon>Gunneridae</taxon>
        <taxon>Pentapetalae</taxon>
        <taxon>asterids</taxon>
        <taxon>campanulids</taxon>
        <taxon>Asterales</taxon>
        <taxon>Asteraceae</taxon>
        <taxon>Asteroideae</taxon>
        <taxon>Anthemideae</taxon>
        <taxon>Anthemidinae</taxon>
        <taxon>Tanacetum</taxon>
    </lineage>
</organism>
<keyword evidence="2" id="KW-0812">Transmembrane</keyword>
<dbReference type="PANTHER" id="PTHR47481">
    <property type="match status" value="1"/>
</dbReference>
<dbReference type="SUPFAM" id="SSF53098">
    <property type="entry name" value="Ribonuclease H-like"/>
    <property type="match status" value="1"/>
</dbReference>
<sequence>MIEPFLITNNLMGYVDGSIPCPLKTLSVTDGATVLKENPNYPIWVSNDAHVRMAYEPHFTSREYTLKTQLLRIKMHSDETPGAYLNRLREEYNGLKTTITARQSPTAFSKIYALLSYHDYMLEKTHAAAPSVTLSFSVNYAVGSPSMPVARRAQLLELTAQLSAFGFQVSPIAPSGPQAFYGVRPSNNNRINNNNNRDNRNNSRGNNNNQGHGNGRQFDWASTQNTVYGTCNRCVIGYIPSQCPNCDPSTTCTRPSANFANTHAQSSNASVNWQSDTGANSHVTRDLEAIDNSEAYYGDEELYVGNGIIHRQSCCYTSEQNGFIERRNRQVVETGLTLLAQACLPQRFWHYAFDTVVYLISRMPSRTSTIKSPFEHIFKRSPDYSFLRVFGPSSPRSPILSPSSVSHLSPTSQNSIESSNGQPSPVSTTSIPTLPPPIPPPAPPITRQHPVNLHQNPKQRVPYNPSANHATVLSTTITEPTSFTVANNSPEWRQAMKEELKRDKNVVITRYKERFVAKDLGPLNYFLGIEIVPHVFGILLSQKKYILELLQSDGLSNCDPVSSPMVTSSSLSLDESAAFSNPRIIGPELNGFYVIFMVRFNMGCSYVVLLVLPFKLLLTCYGKVISILLLKLSKILNRLMIQMIDGAQGGFTIYLGSKLIS</sequence>
<gene>
    <name evidence="3" type="ORF">Tci_021425</name>
</gene>
<proteinExistence type="predicted"/>
<keyword evidence="2" id="KW-1133">Transmembrane helix</keyword>
<dbReference type="Gene3D" id="3.30.420.10">
    <property type="entry name" value="Ribonuclease H-like superfamily/Ribonuclease H"/>
    <property type="match status" value="1"/>
</dbReference>
<keyword evidence="2" id="KW-0472">Membrane</keyword>
<feature type="transmembrane region" description="Helical" evidence="2">
    <location>
        <begin position="606"/>
        <end position="630"/>
    </location>
</feature>
<feature type="compositionally biased region" description="Low complexity" evidence="1">
    <location>
        <begin position="423"/>
        <end position="432"/>
    </location>
</feature>
<dbReference type="InterPro" id="IPR012337">
    <property type="entry name" value="RNaseH-like_sf"/>
</dbReference>
<feature type="region of interest" description="Disordered" evidence="1">
    <location>
        <begin position="398"/>
        <end position="458"/>
    </location>
</feature>
<protein>
    <submittedName>
        <fullName evidence="3">Uncharacterized protein</fullName>
    </submittedName>
</protein>